<dbReference type="PANTHER" id="PTHR23150">
    <property type="entry name" value="SULFATASE MODIFYING FACTOR 1, 2"/>
    <property type="match status" value="1"/>
</dbReference>
<sequence>MPTSSAATLSASVDTPAFRRAGREALSLALMDARNHTLHLLSLCERHGAGMAGRTGDPLWLAGHAGWFAERWIGRNPQRHQGAACPPQPLRLASIEPRADLWWADGAEQGPDAATTRAYLLEQLESTLELLEKAPDSDAGLYFFRLAVLHEDRRGEEILVQAQRLGVPVPLLAREPRRPTAPLLVPATRWQLGAMPVGLVLDNEQWAHAVQIPEFEIDAQPVSWAQFVEFVDDGGYDRAELWQPEGWAWLEREQALDDGRRGPRYVEQIGVASGAVLQQRFGRPVRMAAEHSATHVSWWEADAWCRWAGRRLPAEAEWDCAAHTAARRGFDWGMVHEWMAGTLQPWPGFTPGPWAEMSQPWMGRARVLRGASFATRARLHDRGLRGFALPDDDWRFVGFRSCAL</sequence>
<dbReference type="InterPro" id="IPR016187">
    <property type="entry name" value="CTDL_fold"/>
</dbReference>
<evidence type="ECO:0000259" key="1">
    <source>
        <dbReference type="Pfam" id="PF03781"/>
    </source>
</evidence>
<dbReference type="EMBL" id="QPJK01000003">
    <property type="protein sequence ID" value="RCW72959.1"/>
    <property type="molecule type" value="Genomic_DNA"/>
</dbReference>
<dbReference type="InterPro" id="IPR042095">
    <property type="entry name" value="SUMF_sf"/>
</dbReference>
<dbReference type="PANTHER" id="PTHR23150:SF36">
    <property type="entry name" value="HERCYNINE OXYGENASE"/>
    <property type="match status" value="1"/>
</dbReference>
<accession>A0A368XZT8</accession>
<dbReference type="RefSeq" id="WP_114468332.1">
    <property type="nucleotide sequence ID" value="NZ_QPJK01000003.1"/>
</dbReference>
<gene>
    <name evidence="2" type="ORF">DES41_103567</name>
</gene>
<dbReference type="InterPro" id="IPR051043">
    <property type="entry name" value="Sulfatase_Mod_Factor_Kinase"/>
</dbReference>
<feature type="domain" description="Sulfatase-modifying factor enzyme-like" evidence="1">
    <location>
        <begin position="184"/>
        <end position="325"/>
    </location>
</feature>
<dbReference type="AlphaFoldDB" id="A0A368XZT8"/>
<protein>
    <submittedName>
        <fullName evidence="2">Ergothioneine biosynthesis protein EgtB</fullName>
    </submittedName>
</protein>
<dbReference type="Proteomes" id="UP000252884">
    <property type="component" value="Unassembled WGS sequence"/>
</dbReference>
<evidence type="ECO:0000313" key="3">
    <source>
        <dbReference type="Proteomes" id="UP000252884"/>
    </source>
</evidence>
<proteinExistence type="predicted"/>
<reference evidence="2 3" key="1">
    <citation type="submission" date="2018-07" db="EMBL/GenBank/DDBJ databases">
        <title>Genomic Encyclopedia of Type Strains, Phase IV (KMG-IV): sequencing the most valuable type-strain genomes for metagenomic binning, comparative biology and taxonomic classification.</title>
        <authorList>
            <person name="Goeker M."/>
        </authorList>
    </citation>
    <scope>NUCLEOTIDE SEQUENCE [LARGE SCALE GENOMIC DNA]</scope>
    <source>
        <strain evidence="2 3">DSM 21634</strain>
    </source>
</reference>
<dbReference type="Gene3D" id="3.90.1580.10">
    <property type="entry name" value="paralog of FGE (formylglycine-generating enzyme)"/>
    <property type="match status" value="1"/>
</dbReference>
<organism evidence="2 3">
    <name type="scientific">Pseudorhodoferax soli</name>
    <dbReference type="NCBI Taxonomy" id="545864"/>
    <lineage>
        <taxon>Bacteria</taxon>
        <taxon>Pseudomonadati</taxon>
        <taxon>Pseudomonadota</taxon>
        <taxon>Betaproteobacteria</taxon>
        <taxon>Burkholderiales</taxon>
        <taxon>Comamonadaceae</taxon>
    </lineage>
</organism>
<keyword evidence="3" id="KW-1185">Reference proteome</keyword>
<name>A0A368XZT8_9BURK</name>
<comment type="caution">
    <text evidence="2">The sequence shown here is derived from an EMBL/GenBank/DDBJ whole genome shotgun (WGS) entry which is preliminary data.</text>
</comment>
<dbReference type="SUPFAM" id="SSF56436">
    <property type="entry name" value="C-type lectin-like"/>
    <property type="match status" value="1"/>
</dbReference>
<dbReference type="Pfam" id="PF03781">
    <property type="entry name" value="FGE-sulfatase"/>
    <property type="match status" value="1"/>
</dbReference>
<evidence type="ECO:0000313" key="2">
    <source>
        <dbReference type="EMBL" id="RCW72959.1"/>
    </source>
</evidence>
<dbReference type="OrthoDB" id="9768004at2"/>
<dbReference type="InterPro" id="IPR005532">
    <property type="entry name" value="SUMF_dom"/>
</dbReference>